<protein>
    <recommendedName>
        <fullName evidence="11">Plasma membrane iron permease</fullName>
    </recommendedName>
</protein>
<evidence type="ECO:0000256" key="3">
    <source>
        <dbReference type="ARBA" id="ARBA00022496"/>
    </source>
</evidence>
<keyword evidence="3" id="KW-0410">Iron transport</keyword>
<evidence type="ECO:0000256" key="6">
    <source>
        <dbReference type="ARBA" id="ARBA00023136"/>
    </source>
</evidence>
<comment type="similarity">
    <text evidence="2">Belongs to the oxidase-dependent Fe transporter (OFeT) (TC 9.A.10.1) family.</text>
</comment>
<feature type="transmembrane region" description="Helical" evidence="8">
    <location>
        <begin position="51"/>
        <end position="75"/>
    </location>
</feature>
<dbReference type="InterPro" id="IPR004923">
    <property type="entry name" value="FTR1/Fip1/EfeU"/>
</dbReference>
<dbReference type="GO" id="GO:0033573">
    <property type="term" value="C:high-affinity iron permease complex"/>
    <property type="evidence" value="ECO:0007669"/>
    <property type="project" value="InterPro"/>
</dbReference>
<dbReference type="EMBL" id="ML993666">
    <property type="protein sequence ID" value="KAF2158440.1"/>
    <property type="molecule type" value="Genomic_DNA"/>
</dbReference>
<name>A0A6A6BWW3_ZASCE</name>
<keyword evidence="10" id="KW-1185">Reference proteome</keyword>
<keyword evidence="5 8" id="KW-1133">Transmembrane helix</keyword>
<evidence type="ECO:0000256" key="4">
    <source>
        <dbReference type="ARBA" id="ARBA00022692"/>
    </source>
</evidence>
<keyword evidence="3" id="KW-0813">Transport</keyword>
<feature type="transmembrane region" description="Helical" evidence="8">
    <location>
        <begin position="147"/>
        <end position="168"/>
    </location>
</feature>
<feature type="transmembrane region" description="Helical" evidence="8">
    <location>
        <begin position="209"/>
        <end position="233"/>
    </location>
</feature>
<keyword evidence="4 8" id="KW-0812">Transmembrane</keyword>
<dbReference type="Pfam" id="PF03239">
    <property type="entry name" value="FTR1"/>
    <property type="match status" value="1"/>
</dbReference>
<sequence length="342" mass="37430">MVNVFAVPVFFICLRESLECAIIVAILLSFVKQVIDPGQDPPLYRKLVRQIWYGVLLGIAICIAVGAGMIGAWYGFGKNHFSKTEDIWEGCFALLATVIISFVGIGLLRVSKLTDKWRLKIAQALEKRHRRSGLSAKTRFDVWCRKYAMVLLPLVTVLREGLEAVVFIGGVGLTLPATSFPIAVIAGLGAGAVAGYVIYRFWNSTRLQIFLIVSTCFLYLIAAGLFSKSVWYFENYAWSQSVGGDAAETGSGAGSYDIRQSVWHVNCCNPLINGGGVIVSFGSLGFYEKRGHWPFMKGRRVQKGGNVDTSGEEPEAASEKSGKVVPIGEDLTRTLVVEVQDN</sequence>
<dbReference type="PANTHER" id="PTHR31632">
    <property type="entry name" value="IRON TRANSPORTER FTH1"/>
    <property type="match status" value="1"/>
</dbReference>
<dbReference type="PANTHER" id="PTHR31632:SF2">
    <property type="entry name" value="PLASMA MEMBRANE IRON PERMEASE"/>
    <property type="match status" value="1"/>
</dbReference>
<evidence type="ECO:0000313" key="10">
    <source>
        <dbReference type="Proteomes" id="UP000799537"/>
    </source>
</evidence>
<comment type="subcellular location">
    <subcellularLocation>
        <location evidence="1">Membrane</location>
        <topology evidence="1">Multi-pass membrane protein</topology>
    </subcellularLocation>
</comment>
<gene>
    <name evidence="9" type="ORF">M409DRAFT_71643</name>
</gene>
<dbReference type="Proteomes" id="UP000799537">
    <property type="component" value="Unassembled WGS sequence"/>
</dbReference>
<reference evidence="9" key="1">
    <citation type="journal article" date="2020" name="Stud. Mycol.">
        <title>101 Dothideomycetes genomes: a test case for predicting lifestyles and emergence of pathogens.</title>
        <authorList>
            <person name="Haridas S."/>
            <person name="Albert R."/>
            <person name="Binder M."/>
            <person name="Bloem J."/>
            <person name="Labutti K."/>
            <person name="Salamov A."/>
            <person name="Andreopoulos B."/>
            <person name="Baker S."/>
            <person name="Barry K."/>
            <person name="Bills G."/>
            <person name="Bluhm B."/>
            <person name="Cannon C."/>
            <person name="Castanera R."/>
            <person name="Culley D."/>
            <person name="Daum C."/>
            <person name="Ezra D."/>
            <person name="Gonzalez J."/>
            <person name="Henrissat B."/>
            <person name="Kuo A."/>
            <person name="Liang C."/>
            <person name="Lipzen A."/>
            <person name="Lutzoni F."/>
            <person name="Magnuson J."/>
            <person name="Mondo S."/>
            <person name="Nolan M."/>
            <person name="Ohm R."/>
            <person name="Pangilinan J."/>
            <person name="Park H.-J."/>
            <person name="Ramirez L."/>
            <person name="Alfaro M."/>
            <person name="Sun H."/>
            <person name="Tritt A."/>
            <person name="Yoshinaga Y."/>
            <person name="Zwiers L.-H."/>
            <person name="Turgeon B."/>
            <person name="Goodwin S."/>
            <person name="Spatafora J."/>
            <person name="Crous P."/>
            <person name="Grigoriev I."/>
        </authorList>
    </citation>
    <scope>NUCLEOTIDE SEQUENCE</scope>
    <source>
        <strain evidence="9">ATCC 36951</strain>
    </source>
</reference>
<keyword evidence="6 8" id="KW-0472">Membrane</keyword>
<organism evidence="9 10">
    <name type="scientific">Zasmidium cellare ATCC 36951</name>
    <dbReference type="NCBI Taxonomy" id="1080233"/>
    <lineage>
        <taxon>Eukaryota</taxon>
        <taxon>Fungi</taxon>
        <taxon>Dikarya</taxon>
        <taxon>Ascomycota</taxon>
        <taxon>Pezizomycotina</taxon>
        <taxon>Dothideomycetes</taxon>
        <taxon>Dothideomycetidae</taxon>
        <taxon>Mycosphaerellales</taxon>
        <taxon>Mycosphaerellaceae</taxon>
        <taxon>Zasmidium</taxon>
    </lineage>
</organism>
<evidence type="ECO:0000313" key="9">
    <source>
        <dbReference type="EMBL" id="KAF2158440.1"/>
    </source>
</evidence>
<dbReference type="RefSeq" id="XP_033659329.1">
    <property type="nucleotide sequence ID" value="XM_033819261.1"/>
</dbReference>
<feature type="transmembrane region" description="Helical" evidence="8">
    <location>
        <begin position="87"/>
        <end position="110"/>
    </location>
</feature>
<evidence type="ECO:0000256" key="8">
    <source>
        <dbReference type="SAM" id="Phobius"/>
    </source>
</evidence>
<feature type="transmembrane region" description="Helical" evidence="8">
    <location>
        <begin position="180"/>
        <end position="202"/>
    </location>
</feature>
<keyword evidence="3" id="KW-0406">Ion transport</keyword>
<accession>A0A6A6BWW3</accession>
<evidence type="ECO:0000256" key="2">
    <source>
        <dbReference type="ARBA" id="ARBA00008333"/>
    </source>
</evidence>
<evidence type="ECO:0008006" key="11">
    <source>
        <dbReference type="Google" id="ProtNLM"/>
    </source>
</evidence>
<evidence type="ECO:0000256" key="1">
    <source>
        <dbReference type="ARBA" id="ARBA00004141"/>
    </source>
</evidence>
<dbReference type="GO" id="GO:0015093">
    <property type="term" value="F:ferrous iron transmembrane transporter activity"/>
    <property type="evidence" value="ECO:0007669"/>
    <property type="project" value="TreeGrafter"/>
</dbReference>
<evidence type="ECO:0000256" key="7">
    <source>
        <dbReference type="SAM" id="MobiDB-lite"/>
    </source>
</evidence>
<feature type="region of interest" description="Disordered" evidence="7">
    <location>
        <begin position="302"/>
        <end position="322"/>
    </location>
</feature>
<keyword evidence="3" id="KW-0408">Iron</keyword>
<dbReference type="OrthoDB" id="4364at2759"/>
<dbReference type="GeneID" id="54572533"/>
<dbReference type="AlphaFoldDB" id="A0A6A6BWW3"/>
<evidence type="ECO:0000256" key="5">
    <source>
        <dbReference type="ARBA" id="ARBA00022989"/>
    </source>
</evidence>
<proteinExistence type="inferred from homology"/>